<dbReference type="EMBL" id="RKQG01000001">
    <property type="protein sequence ID" value="RPE37082.1"/>
    <property type="molecule type" value="Genomic_DNA"/>
</dbReference>
<evidence type="ECO:0000256" key="1">
    <source>
        <dbReference type="SAM" id="MobiDB-lite"/>
    </source>
</evidence>
<dbReference type="Proteomes" id="UP000266906">
    <property type="component" value="Unassembled WGS sequence"/>
</dbReference>
<evidence type="ECO:0000313" key="3">
    <source>
        <dbReference type="Proteomes" id="UP000266906"/>
    </source>
</evidence>
<sequence length="196" mass="20883">MPVRRVRVCPTPAPEARAAGCGLRAAGCGLRAAGPHHRARAPRQHLRGASTGGPTYWPAAELAYTADLDDAQLRLRAFVELHLPDTGTEPIAGQLAASTRLWEQAGPDGAGRAWERLWRTFPQLLVVPVGTTAAEARTAMAGLRPAAEERPGLAEMLTAVPAGAARLEDLLQHGPAAPVRHPLAGQERRPCDWTEL</sequence>
<dbReference type="AlphaFoldDB" id="A0A3N4RUR8"/>
<gene>
    <name evidence="2" type="ORF">EDD38_5468</name>
</gene>
<protein>
    <submittedName>
        <fullName evidence="2">Uncharacterized protein</fullName>
    </submittedName>
</protein>
<accession>A0A3N4RUR8</accession>
<name>A0A3N4RUR8_9ACTN</name>
<evidence type="ECO:0000313" key="2">
    <source>
        <dbReference type="EMBL" id="RPE37082.1"/>
    </source>
</evidence>
<reference evidence="2 3" key="1">
    <citation type="submission" date="2018-11" db="EMBL/GenBank/DDBJ databases">
        <title>Sequencing the genomes of 1000 actinobacteria strains.</title>
        <authorList>
            <person name="Klenk H.-P."/>
        </authorList>
    </citation>
    <scope>NUCLEOTIDE SEQUENCE [LARGE SCALE GENOMIC DNA]</scope>
    <source>
        <strain evidence="2 3">DSM 44781</strain>
    </source>
</reference>
<feature type="region of interest" description="Disordered" evidence="1">
    <location>
        <begin position="177"/>
        <end position="196"/>
    </location>
</feature>
<comment type="caution">
    <text evidence="2">The sequence shown here is derived from an EMBL/GenBank/DDBJ whole genome shotgun (WGS) entry which is preliminary data.</text>
</comment>
<keyword evidence="3" id="KW-1185">Reference proteome</keyword>
<proteinExistence type="predicted"/>
<feature type="compositionally biased region" description="Basic and acidic residues" evidence="1">
    <location>
        <begin position="186"/>
        <end position="196"/>
    </location>
</feature>
<organism evidence="2 3">
    <name type="scientific">Kitasatospora cineracea</name>
    <dbReference type="NCBI Taxonomy" id="88074"/>
    <lineage>
        <taxon>Bacteria</taxon>
        <taxon>Bacillati</taxon>
        <taxon>Actinomycetota</taxon>
        <taxon>Actinomycetes</taxon>
        <taxon>Kitasatosporales</taxon>
        <taxon>Streptomycetaceae</taxon>
        <taxon>Kitasatospora</taxon>
    </lineage>
</organism>
<dbReference type="RefSeq" id="WP_123819864.1">
    <property type="nucleotide sequence ID" value="NZ_RKQG01000001.1"/>
</dbReference>